<keyword evidence="3" id="KW-1185">Reference proteome</keyword>
<feature type="compositionally biased region" description="Polar residues" evidence="1">
    <location>
        <begin position="165"/>
        <end position="174"/>
    </location>
</feature>
<accession>A0AA39NNH5</accession>
<dbReference type="AlphaFoldDB" id="A0AA39NNH5"/>
<reference evidence="2" key="1">
    <citation type="submission" date="2023-06" db="EMBL/GenBank/DDBJ databases">
        <authorList>
            <consortium name="Lawrence Berkeley National Laboratory"/>
            <person name="Ahrendt S."/>
            <person name="Sahu N."/>
            <person name="Indic B."/>
            <person name="Wong-Bajracharya J."/>
            <person name="Merenyi Z."/>
            <person name="Ke H.-M."/>
            <person name="Monk M."/>
            <person name="Kocsube S."/>
            <person name="Drula E."/>
            <person name="Lipzen A."/>
            <person name="Balint B."/>
            <person name="Henrissat B."/>
            <person name="Andreopoulos B."/>
            <person name="Martin F.M."/>
            <person name="Harder C.B."/>
            <person name="Rigling D."/>
            <person name="Ford K.L."/>
            <person name="Foster G.D."/>
            <person name="Pangilinan J."/>
            <person name="Papanicolaou A."/>
            <person name="Barry K."/>
            <person name="LaButti K."/>
            <person name="Viragh M."/>
            <person name="Koriabine M."/>
            <person name="Yan M."/>
            <person name="Riley R."/>
            <person name="Champramary S."/>
            <person name="Plett K.L."/>
            <person name="Tsai I.J."/>
            <person name="Slot J."/>
            <person name="Sipos G."/>
            <person name="Plett J."/>
            <person name="Nagy L.G."/>
            <person name="Grigoriev I.V."/>
        </authorList>
    </citation>
    <scope>NUCLEOTIDE SEQUENCE</scope>
    <source>
        <strain evidence="2">ICMP 16352</strain>
    </source>
</reference>
<evidence type="ECO:0000256" key="1">
    <source>
        <dbReference type="SAM" id="MobiDB-lite"/>
    </source>
</evidence>
<name>A0AA39NNH5_9AGAR</name>
<dbReference type="EMBL" id="JAUEPR010000065">
    <property type="protein sequence ID" value="KAK0468888.1"/>
    <property type="molecule type" value="Genomic_DNA"/>
</dbReference>
<dbReference type="Proteomes" id="UP001175227">
    <property type="component" value="Unassembled WGS sequence"/>
</dbReference>
<sequence>MNDGPTLSTSHKVMNTHLLASNMDWARDQEDWEVPVSETRVWTYTLGSPLIATSQINLFGVGNVAAWRKRVMGYPMYERDAMMLAYEGEVLNWRAHWKQRDHVAVTERVTTWRSQILVIQGHALPVHPFESEQRFLASLNNPPYTPSDGPDDALTHKALTREYDSSSNTKQPLQHRSLRLSPSLSNPPSGLVLQADWDVHPRCQDVQQRSLGGAGDSNEDDHEENKLLYHRQSDTGTVFDVKEKEKILLCCVFSAVFSR</sequence>
<evidence type="ECO:0000313" key="2">
    <source>
        <dbReference type="EMBL" id="KAK0468888.1"/>
    </source>
</evidence>
<evidence type="ECO:0000313" key="3">
    <source>
        <dbReference type="Proteomes" id="UP001175227"/>
    </source>
</evidence>
<protein>
    <submittedName>
        <fullName evidence="2">Uncharacterized protein</fullName>
    </submittedName>
</protein>
<proteinExistence type="predicted"/>
<comment type="caution">
    <text evidence="2">The sequence shown here is derived from an EMBL/GenBank/DDBJ whole genome shotgun (WGS) entry which is preliminary data.</text>
</comment>
<organism evidence="2 3">
    <name type="scientific">Armillaria novae-zelandiae</name>
    <dbReference type="NCBI Taxonomy" id="153914"/>
    <lineage>
        <taxon>Eukaryota</taxon>
        <taxon>Fungi</taxon>
        <taxon>Dikarya</taxon>
        <taxon>Basidiomycota</taxon>
        <taxon>Agaricomycotina</taxon>
        <taxon>Agaricomycetes</taxon>
        <taxon>Agaricomycetidae</taxon>
        <taxon>Agaricales</taxon>
        <taxon>Marasmiineae</taxon>
        <taxon>Physalacriaceae</taxon>
        <taxon>Armillaria</taxon>
    </lineage>
</organism>
<feature type="region of interest" description="Disordered" evidence="1">
    <location>
        <begin position="162"/>
        <end position="186"/>
    </location>
</feature>
<gene>
    <name evidence="2" type="ORF">IW261DRAFT_1426082</name>
</gene>